<comment type="catalytic activity">
    <reaction evidence="11 12">
        <text>a UDP-3-O-[(3R)-3-hydroxyacyl]-N-acetyl-alpha-D-glucosamine + H2O = a UDP-3-O-[(3R)-3-hydroxyacyl]-alpha-D-glucosamine + acetate</text>
        <dbReference type="Rhea" id="RHEA:67816"/>
        <dbReference type="ChEBI" id="CHEBI:15377"/>
        <dbReference type="ChEBI" id="CHEBI:30089"/>
        <dbReference type="ChEBI" id="CHEBI:137740"/>
        <dbReference type="ChEBI" id="CHEBI:173225"/>
        <dbReference type="EC" id="3.5.1.108"/>
    </reaction>
</comment>
<keyword evidence="9 12" id="KW-0862">Zinc</keyword>
<keyword evidence="6 12" id="KW-0441">Lipid A biosynthesis</keyword>
<protein>
    <recommendedName>
        <fullName evidence="4 12">UDP-3-O-acyl-N-acetylglucosamine deacetylase</fullName>
        <shortName evidence="12">UDP-3-O-acyl-GlcNAc deacetylase</shortName>
        <ecNumber evidence="4 12">3.5.1.108</ecNumber>
    </recommendedName>
    <alternativeName>
        <fullName evidence="12">UDP-3-O-[R-3-hydroxymyristoyl]-N-acetylglucosamine deacetylase</fullName>
    </alternativeName>
</protein>
<evidence type="ECO:0000256" key="9">
    <source>
        <dbReference type="ARBA" id="ARBA00022833"/>
    </source>
</evidence>
<comment type="similarity">
    <text evidence="12">Belongs to the LpxC family.</text>
</comment>
<feature type="binding site" evidence="12">
    <location>
        <position position="272"/>
    </location>
    <ligand>
        <name>Zn(2+)</name>
        <dbReference type="ChEBI" id="CHEBI:29105"/>
    </ligand>
</feature>
<evidence type="ECO:0000256" key="2">
    <source>
        <dbReference type="ARBA" id="ARBA00002923"/>
    </source>
</evidence>
<comment type="pathway">
    <text evidence="3 12">Glycolipid biosynthesis; lipid IV(A) biosynthesis; lipid IV(A) from (3R)-3-hydroxytetradecanoyl-[acyl-carrier-protein] and UDP-N-acetyl-alpha-D-glucosamine: step 2/6.</text>
</comment>
<evidence type="ECO:0000256" key="10">
    <source>
        <dbReference type="ARBA" id="ARBA00023098"/>
    </source>
</evidence>
<evidence type="ECO:0000256" key="8">
    <source>
        <dbReference type="ARBA" id="ARBA00022801"/>
    </source>
</evidence>
<gene>
    <name evidence="12" type="primary">lpxC</name>
    <name evidence="13" type="ORF">F2P47_14995</name>
</gene>
<name>A0A6N6VDX3_9HYPH</name>
<dbReference type="InterPro" id="IPR004463">
    <property type="entry name" value="UDP-acyl_GlcNac_deAcase"/>
</dbReference>
<evidence type="ECO:0000256" key="7">
    <source>
        <dbReference type="ARBA" id="ARBA00022723"/>
    </source>
</evidence>
<comment type="cofactor">
    <cofactor evidence="1 12">
        <name>Zn(2+)</name>
        <dbReference type="ChEBI" id="CHEBI:29105"/>
    </cofactor>
</comment>
<dbReference type="NCBIfam" id="TIGR00325">
    <property type="entry name" value="lpxC"/>
    <property type="match status" value="1"/>
</dbReference>
<feature type="binding site" evidence="12">
    <location>
        <position position="268"/>
    </location>
    <ligand>
        <name>Zn(2+)</name>
        <dbReference type="ChEBI" id="CHEBI:29105"/>
    </ligand>
</feature>
<keyword evidence="8 12" id="KW-0378">Hydrolase</keyword>
<dbReference type="Gene3D" id="3.30.1700.10">
    <property type="entry name" value="lpxc deacetylase, domain 2"/>
    <property type="match status" value="1"/>
</dbReference>
<feature type="binding site" evidence="12">
    <location>
        <position position="111"/>
    </location>
    <ligand>
        <name>Zn(2+)</name>
        <dbReference type="ChEBI" id="CHEBI:29105"/>
    </ligand>
</feature>
<evidence type="ECO:0000313" key="14">
    <source>
        <dbReference type="Proteomes" id="UP000468901"/>
    </source>
</evidence>
<evidence type="ECO:0000256" key="6">
    <source>
        <dbReference type="ARBA" id="ARBA00022556"/>
    </source>
</evidence>
<keyword evidence="7 12" id="KW-0479">Metal-binding</keyword>
<evidence type="ECO:0000256" key="4">
    <source>
        <dbReference type="ARBA" id="ARBA00012745"/>
    </source>
</evidence>
<dbReference type="UniPathway" id="UPA00359">
    <property type="reaction ID" value="UER00478"/>
</dbReference>
<evidence type="ECO:0000256" key="5">
    <source>
        <dbReference type="ARBA" id="ARBA00022516"/>
    </source>
</evidence>
<dbReference type="SUPFAM" id="SSF54211">
    <property type="entry name" value="Ribosomal protein S5 domain 2-like"/>
    <property type="match status" value="2"/>
</dbReference>
<dbReference type="GO" id="GO:0103117">
    <property type="term" value="F:UDP-3-O-acyl-N-acetylglucosamine deacetylase activity"/>
    <property type="evidence" value="ECO:0007669"/>
    <property type="project" value="UniProtKB-UniRule"/>
</dbReference>
<dbReference type="Proteomes" id="UP000468901">
    <property type="component" value="Unassembled WGS sequence"/>
</dbReference>
<keyword evidence="14" id="KW-1185">Reference proteome</keyword>
<proteinExistence type="inferred from homology"/>
<dbReference type="PANTHER" id="PTHR33694:SF1">
    <property type="entry name" value="UDP-3-O-ACYL-N-ACETYLGLUCOSAMINE DEACETYLASE 1, MITOCHONDRIAL-RELATED"/>
    <property type="match status" value="1"/>
</dbReference>
<comment type="caution">
    <text evidence="13">The sequence shown here is derived from an EMBL/GenBank/DDBJ whole genome shotgun (WGS) entry which is preliminary data.</text>
</comment>
<dbReference type="HAMAP" id="MF_00388">
    <property type="entry name" value="LpxC"/>
    <property type="match status" value="1"/>
</dbReference>
<keyword evidence="10 12" id="KW-0443">Lipid metabolism</keyword>
<dbReference type="EC" id="3.5.1.108" evidence="4 12"/>
<accession>A0A6N6VDX3</accession>
<dbReference type="GO" id="GO:0009245">
    <property type="term" value="P:lipid A biosynthetic process"/>
    <property type="evidence" value="ECO:0007669"/>
    <property type="project" value="UniProtKB-UniRule"/>
</dbReference>
<comment type="function">
    <text evidence="2 12">Catalyzes the hydrolysis of UDP-3-O-myristoyl-N-acetylglucosamine to form UDP-3-O-myristoylglucosamine and acetate, the committed step in lipid A biosynthesis.</text>
</comment>
<evidence type="ECO:0000313" key="13">
    <source>
        <dbReference type="EMBL" id="KAB7738918.1"/>
    </source>
</evidence>
<evidence type="ECO:0000256" key="1">
    <source>
        <dbReference type="ARBA" id="ARBA00001947"/>
    </source>
</evidence>
<dbReference type="PANTHER" id="PTHR33694">
    <property type="entry name" value="UDP-3-O-ACYL-N-ACETYLGLUCOSAMINE DEACETYLASE 1, MITOCHONDRIAL-RELATED"/>
    <property type="match status" value="1"/>
</dbReference>
<dbReference type="Gene3D" id="3.30.230.20">
    <property type="entry name" value="lpxc deacetylase, domain 1"/>
    <property type="match status" value="1"/>
</dbReference>
<evidence type="ECO:0000256" key="3">
    <source>
        <dbReference type="ARBA" id="ARBA00005002"/>
    </source>
</evidence>
<evidence type="ECO:0000256" key="11">
    <source>
        <dbReference type="ARBA" id="ARBA00024535"/>
    </source>
</evidence>
<dbReference type="Pfam" id="PF03331">
    <property type="entry name" value="LpxC"/>
    <property type="match status" value="1"/>
</dbReference>
<dbReference type="GO" id="GO:0046872">
    <property type="term" value="F:metal ion binding"/>
    <property type="evidence" value="ECO:0007669"/>
    <property type="project" value="UniProtKB-KW"/>
</dbReference>
<feature type="active site" description="Proton donor" evidence="12">
    <location>
        <position position="295"/>
    </location>
</feature>
<evidence type="ECO:0000256" key="12">
    <source>
        <dbReference type="HAMAP-Rule" id="MF_00388"/>
    </source>
</evidence>
<dbReference type="InterPro" id="IPR020568">
    <property type="entry name" value="Ribosomal_Su5_D2-typ_SF"/>
</dbReference>
<reference evidence="13 14" key="1">
    <citation type="submission" date="2019-09" db="EMBL/GenBank/DDBJ databases">
        <title>Parvibaculum sedimenti sp. nov., isolated from sediment.</title>
        <authorList>
            <person name="Wang Y."/>
        </authorList>
    </citation>
    <scope>NUCLEOTIDE SEQUENCE [LARGE SCALE GENOMIC DNA]</scope>
    <source>
        <strain evidence="13 14">HXT-9</strain>
    </source>
</reference>
<dbReference type="AlphaFoldDB" id="A0A6N6VDX3"/>
<dbReference type="InterPro" id="IPR011334">
    <property type="entry name" value="UDP-acyl_GlcNac_deAcase_C"/>
</dbReference>
<organism evidence="13 14">
    <name type="scientific">Parvibaculum sedimenti</name>
    <dbReference type="NCBI Taxonomy" id="2608632"/>
    <lineage>
        <taxon>Bacteria</taxon>
        <taxon>Pseudomonadati</taxon>
        <taxon>Pseudomonadota</taxon>
        <taxon>Alphaproteobacteria</taxon>
        <taxon>Hyphomicrobiales</taxon>
        <taxon>Parvibaculaceae</taxon>
        <taxon>Parvibaculum</taxon>
    </lineage>
</organism>
<dbReference type="EMBL" id="WESC01000015">
    <property type="protein sequence ID" value="KAB7738918.1"/>
    <property type="molecule type" value="Genomic_DNA"/>
</dbReference>
<dbReference type="GO" id="GO:0016020">
    <property type="term" value="C:membrane"/>
    <property type="evidence" value="ECO:0007669"/>
    <property type="project" value="GOC"/>
</dbReference>
<keyword evidence="5 12" id="KW-0444">Lipid biosynthesis</keyword>
<sequence length="334" mass="36203">MRKVRKTEFETIMLEQARTHRRERAVAAACPQTTLAAPVVIEGVGLHTGHMIRMDMHPAGAGFGIVFRRVDIDSTDRAATDIPARFDHVGDTTLSTAIRNEAGASISTVEHLMAAISFLGIDNLLIEINGPEIPVMDGSSQVFIETIEAVGLKSLGAPRRAVRILKPIVVEDGLKRAALLPGEGFKLAFEIEFDNPVIGHETIEADFNEPSFKDEILRARTFGFLKDVEAMWKMGLGLGGSLENTVVVDGDKVLNEEGLRFSDEFVRHKVLDAVGDLALAGAPLIGRYEGLRAGHAMNNRVLRALFADATAYEIVDLASGEAADARKVRAIPAE</sequence>
<dbReference type="InterPro" id="IPR015870">
    <property type="entry name" value="UDP-acyl_N-AcGlcN_deAcase_N"/>
</dbReference>